<evidence type="ECO:0000256" key="1">
    <source>
        <dbReference type="SAM" id="MobiDB-lite"/>
    </source>
</evidence>
<evidence type="ECO:0000256" key="2">
    <source>
        <dbReference type="SAM" id="Phobius"/>
    </source>
</evidence>
<evidence type="ECO:0000313" key="4">
    <source>
        <dbReference type="Proteomes" id="UP000246085"/>
    </source>
</evidence>
<evidence type="ECO:0000313" key="3">
    <source>
        <dbReference type="EMBL" id="SPP97749.1"/>
    </source>
</evidence>
<gene>
    <name evidence="3" type="ORF">BRAD3257_6882</name>
</gene>
<dbReference type="EMBL" id="LS398110">
    <property type="protein sequence ID" value="SPP97749.1"/>
    <property type="molecule type" value="Genomic_DNA"/>
</dbReference>
<feature type="transmembrane region" description="Helical" evidence="2">
    <location>
        <begin position="32"/>
        <end position="53"/>
    </location>
</feature>
<accession>A0A2U3Q8V5</accession>
<dbReference type="Proteomes" id="UP000246085">
    <property type="component" value="Chromosome BRAD3257"/>
</dbReference>
<organism evidence="3 4">
    <name type="scientific">Bradyrhizobium vignae</name>
    <dbReference type="NCBI Taxonomy" id="1549949"/>
    <lineage>
        <taxon>Bacteria</taxon>
        <taxon>Pseudomonadati</taxon>
        <taxon>Pseudomonadota</taxon>
        <taxon>Alphaproteobacteria</taxon>
        <taxon>Hyphomicrobiales</taxon>
        <taxon>Nitrobacteraceae</taxon>
        <taxon>Bradyrhizobium</taxon>
    </lineage>
</organism>
<feature type="region of interest" description="Disordered" evidence="1">
    <location>
        <begin position="60"/>
        <end position="99"/>
    </location>
</feature>
<keyword evidence="2" id="KW-0812">Transmembrane</keyword>
<feature type="compositionally biased region" description="Polar residues" evidence="1">
    <location>
        <begin position="82"/>
        <end position="97"/>
    </location>
</feature>
<feature type="compositionally biased region" description="Polar residues" evidence="1">
    <location>
        <begin position="60"/>
        <end position="74"/>
    </location>
</feature>
<sequence>MNRFDDPTCKGPTRSSRRACFWLETCDISPSSFFQCVIMRGILTAIMFLAFLVQSASAQGVKDQANTTSSSIVTTPEKKKQTTQAASRPTAVRNVTGSLPAGRAAQGVWRDGKLIAVPR</sequence>
<proteinExistence type="predicted"/>
<keyword evidence="2" id="KW-1133">Transmembrane helix</keyword>
<protein>
    <submittedName>
        <fullName evidence="3">Uncharacterized protein</fullName>
    </submittedName>
</protein>
<dbReference type="KEGG" id="bvz:BRAD3257_6882"/>
<dbReference type="AlphaFoldDB" id="A0A2U3Q8V5"/>
<reference evidence="3 4" key="1">
    <citation type="submission" date="2018-03" db="EMBL/GenBank/DDBJ databases">
        <authorList>
            <person name="Gully D."/>
        </authorList>
    </citation>
    <scope>NUCLEOTIDE SEQUENCE [LARGE SCALE GENOMIC DNA]</scope>
    <source>
        <strain evidence="3">ORS3257</strain>
    </source>
</reference>
<keyword evidence="2" id="KW-0472">Membrane</keyword>
<name>A0A2U3Q8V5_9BRAD</name>